<dbReference type="OrthoDB" id="1496333at2"/>
<evidence type="ECO:0000313" key="1">
    <source>
        <dbReference type="EMBL" id="SHH20722.1"/>
    </source>
</evidence>
<dbReference type="Pfam" id="PF13481">
    <property type="entry name" value="AAA_25"/>
    <property type="match status" value="1"/>
</dbReference>
<name>A0A1M5R302_9BRAD</name>
<organism evidence="1 2">
    <name type="scientific">Bradyrhizobium erythrophlei</name>
    <dbReference type="NCBI Taxonomy" id="1437360"/>
    <lineage>
        <taxon>Bacteria</taxon>
        <taxon>Pseudomonadati</taxon>
        <taxon>Pseudomonadota</taxon>
        <taxon>Alphaproteobacteria</taxon>
        <taxon>Hyphomicrobiales</taxon>
        <taxon>Nitrobacteraceae</taxon>
        <taxon>Bradyrhizobium</taxon>
    </lineage>
</organism>
<reference evidence="1 2" key="1">
    <citation type="submission" date="2016-11" db="EMBL/GenBank/DDBJ databases">
        <authorList>
            <person name="Jaros S."/>
            <person name="Januszkiewicz K."/>
            <person name="Wedrychowicz H."/>
        </authorList>
    </citation>
    <scope>NUCLEOTIDE SEQUENCE [LARGE SCALE GENOMIC DNA]</scope>
    <source>
        <strain evidence="1 2">GAS242</strain>
    </source>
</reference>
<protein>
    <submittedName>
        <fullName evidence="1">Uncharacterized protein</fullName>
    </submittedName>
</protein>
<dbReference type="InterPro" id="IPR027417">
    <property type="entry name" value="P-loop_NTPase"/>
</dbReference>
<dbReference type="Gene3D" id="3.40.50.300">
    <property type="entry name" value="P-loop containing nucleotide triphosphate hydrolases"/>
    <property type="match status" value="1"/>
</dbReference>
<accession>A0A1M5R302</accession>
<evidence type="ECO:0000313" key="2">
    <source>
        <dbReference type="Proteomes" id="UP000190675"/>
    </source>
</evidence>
<sequence>MNAAPNLSPTTFAGFYALGYQRLTPVVPHDAAISEKSSLALRVGTDADSRGKAVGVRGADGRWHGFDWVPYESDERDCQRWQAMGAGIGIKTGQGIVAIDADTTNLEWASLIQLEFFKRFGATPCRIGRFPKALYLVAISSPMKYTRVEFGELDAKGRLKDRVEILSDGRQFVAHGIHPDTKAPYTWTRPLVARDQLPTFSPAEIVAFLEELRTLLPAAKPLITEGATTDISQASLRGPIDMVRRAVAATPNTSAAFGTREAYRDYGYAIRAALPDNEPAAFEIFSEWCGRWEDGVNAEKIVRSDWSRFKPPFRRGASWLYELAEQHAPEQFRKVDVFFDVIPEPEASVGQSQTPHALEPSLYTFPSPASIPRRQWVYGDHYIRGFVSATVAPGGLGKSSLTIAEALAMASGKPLLGVKSRGQFRVWLWNGEDPRDELDRRISAAMQHYGLTSGDVGDRLLVDSGMEQEIVLARETRNGALIVEPVAGALISALQRKNIDVFAADPFVSSHKVSENDNGAIDLVVKRWAKIAFITNSSIELVHHVRKTNGEEVTVEDARGASALVNGTRVTRALTRMTAKEGQSMGVAEPWRYFRSGGVAKNNLAPSAGSPADKAEWFTLKSEMLGNGPGHGVEALMTGDAVGVVTRAELTAMADTHDPDQAARAFQLIRAGNWRSDVRAGDAWVGHPIAQAFGLDASDGGDRTRIQGMLKQWRRERRICDEAGRDGARHVRQFVRVIPVSDAPPTCPADEGVFA</sequence>
<dbReference type="AlphaFoldDB" id="A0A1M5R302"/>
<dbReference type="Proteomes" id="UP000190675">
    <property type="component" value="Chromosome I"/>
</dbReference>
<gene>
    <name evidence="1" type="ORF">SAMN05444169_6316</name>
</gene>
<dbReference type="EMBL" id="LT670818">
    <property type="protein sequence ID" value="SHH20722.1"/>
    <property type="molecule type" value="Genomic_DNA"/>
</dbReference>
<dbReference type="RefSeq" id="WP_079569273.1">
    <property type="nucleotide sequence ID" value="NZ_LT670818.1"/>
</dbReference>
<proteinExistence type="predicted"/>